<comment type="caution">
    <text evidence="3">The sequence shown here is derived from an EMBL/GenBank/DDBJ whole genome shotgun (WGS) entry which is preliminary data.</text>
</comment>
<dbReference type="InterPro" id="IPR011333">
    <property type="entry name" value="SKP1/BTB/POZ_sf"/>
</dbReference>
<keyword evidence="4" id="KW-1185">Reference proteome</keyword>
<dbReference type="PROSITE" id="PS50097">
    <property type="entry name" value="BTB"/>
    <property type="match status" value="1"/>
</dbReference>
<dbReference type="AlphaFoldDB" id="A0A9P6FUQ1"/>
<dbReference type="InterPro" id="IPR000210">
    <property type="entry name" value="BTB/POZ_dom"/>
</dbReference>
<accession>A0A9P6FUQ1</accession>
<organism evidence="3 4">
    <name type="scientific">Lunasporangiospora selenospora</name>
    <dbReference type="NCBI Taxonomy" id="979761"/>
    <lineage>
        <taxon>Eukaryota</taxon>
        <taxon>Fungi</taxon>
        <taxon>Fungi incertae sedis</taxon>
        <taxon>Mucoromycota</taxon>
        <taxon>Mortierellomycotina</taxon>
        <taxon>Mortierellomycetes</taxon>
        <taxon>Mortierellales</taxon>
        <taxon>Mortierellaceae</taxon>
        <taxon>Lunasporangiospora</taxon>
    </lineage>
</organism>
<evidence type="ECO:0000313" key="4">
    <source>
        <dbReference type="Proteomes" id="UP000780801"/>
    </source>
</evidence>
<name>A0A9P6FUQ1_9FUNG</name>
<gene>
    <name evidence="3" type="ORF">BGW38_001085</name>
</gene>
<dbReference type="Pfam" id="PF00651">
    <property type="entry name" value="BTB"/>
    <property type="match status" value="1"/>
</dbReference>
<dbReference type="SUPFAM" id="SSF54695">
    <property type="entry name" value="POZ domain"/>
    <property type="match status" value="1"/>
</dbReference>
<reference evidence="3" key="1">
    <citation type="journal article" date="2020" name="Fungal Divers.">
        <title>Resolving the Mortierellaceae phylogeny through synthesis of multi-gene phylogenetics and phylogenomics.</title>
        <authorList>
            <person name="Vandepol N."/>
            <person name="Liber J."/>
            <person name="Desiro A."/>
            <person name="Na H."/>
            <person name="Kennedy M."/>
            <person name="Barry K."/>
            <person name="Grigoriev I.V."/>
            <person name="Miller A.N."/>
            <person name="O'Donnell K."/>
            <person name="Stajich J.E."/>
            <person name="Bonito G."/>
        </authorList>
    </citation>
    <scope>NUCLEOTIDE SEQUENCE</scope>
    <source>
        <strain evidence="3">KOD1015</strain>
    </source>
</reference>
<dbReference type="EMBL" id="JAABOA010001325">
    <property type="protein sequence ID" value="KAF9581779.1"/>
    <property type="molecule type" value="Genomic_DNA"/>
</dbReference>
<dbReference type="Gene3D" id="3.30.710.10">
    <property type="entry name" value="Potassium Channel Kv1.1, Chain A"/>
    <property type="match status" value="1"/>
</dbReference>
<feature type="compositionally biased region" description="Polar residues" evidence="1">
    <location>
        <begin position="41"/>
        <end position="50"/>
    </location>
</feature>
<feature type="compositionally biased region" description="Low complexity" evidence="1">
    <location>
        <begin position="51"/>
        <end position="76"/>
    </location>
</feature>
<protein>
    <recommendedName>
        <fullName evidence="2">BTB domain-containing protein</fullName>
    </recommendedName>
</protein>
<dbReference type="CDD" id="cd18186">
    <property type="entry name" value="BTB_POZ_ZBTB_KLHL-like"/>
    <property type="match status" value="1"/>
</dbReference>
<dbReference type="Proteomes" id="UP000780801">
    <property type="component" value="Unassembled WGS sequence"/>
</dbReference>
<dbReference type="PANTHER" id="PTHR47843">
    <property type="entry name" value="BTB DOMAIN-CONTAINING PROTEIN-RELATED"/>
    <property type="match status" value="1"/>
</dbReference>
<sequence length="729" mass="77180">MQEGSSFSLSMRHSSMTCDCLPANSSLGLKRFKPSPEKRMNTTSGIGTPNSRASPASAFTTRATATGSTPTSSGSLLQQAQAAPPSQLTFGFAGFTPAASTAAAGSGTSVASSSLNSNMASASTTNPFSSATANTTGLFRGFSLSSSTGGSSSTAIAATPSTATNNTAGIATATTATASTTASGTNAATTTQGSSAITVSNYTTISSANSAHVVLRWKASEVDNSKDFTCTRTFTLVKGEDKDSDPKLGKTFQCVVRICGNTVVNTQLAGSSAALELLRFVRYAIVRDSKKNAVVFSNPVLTPQIFTTQSQTFFFLSLENSTPLQISAEDGICQVDITLTSSRDYPAENLSLSSDHCNSILFKMLHDTVSHDVFFKFGSLSIPEVTSTNSSTAASTVGASTRSLQSSSSSTSQQASSSTHESDKATTNTDDEDANSKSSDSDEVELETKDSEQALEEDSTIWPSDYESGSDSVVEDDENVDESLVENLQSGPGVSSAPVSPVTTTGSSSTAAPVPASSALVNSTIVKTPSSSFRVVSAHMVVLAQTEYFRNMFLGPFAEGEPGNKWIEIKECDIQTFRLLIQFLYLGQILPKSEPGRLTRDLFSTIATAAASSPNSSPESTEKEDTTWEDIYLIADRYDISALKNIASAKIIKGLDRTWAVPFLFRTGYLFAQDLRPALIRFVVRSNMPELTQKQIQEGYYDHPECNSIFGEIIAELWNVSNSATKVSK</sequence>
<proteinExistence type="predicted"/>
<evidence type="ECO:0000256" key="1">
    <source>
        <dbReference type="SAM" id="MobiDB-lite"/>
    </source>
</evidence>
<feature type="domain" description="BTB" evidence="2">
    <location>
        <begin position="521"/>
        <end position="593"/>
    </location>
</feature>
<evidence type="ECO:0000259" key="2">
    <source>
        <dbReference type="PROSITE" id="PS50097"/>
    </source>
</evidence>
<dbReference type="OrthoDB" id="194443at2759"/>
<feature type="region of interest" description="Disordered" evidence="1">
    <location>
        <begin position="28"/>
        <end position="76"/>
    </location>
</feature>
<feature type="compositionally biased region" description="Low complexity" evidence="1">
    <location>
        <begin position="490"/>
        <end position="515"/>
    </location>
</feature>
<evidence type="ECO:0000313" key="3">
    <source>
        <dbReference type="EMBL" id="KAF9581779.1"/>
    </source>
</evidence>
<feature type="compositionally biased region" description="Acidic residues" evidence="1">
    <location>
        <begin position="473"/>
        <end position="484"/>
    </location>
</feature>
<dbReference type="PANTHER" id="PTHR47843:SF2">
    <property type="entry name" value="BTB DOMAIN-CONTAINING PROTEIN"/>
    <property type="match status" value="1"/>
</dbReference>
<feature type="compositionally biased region" description="Low complexity" evidence="1">
    <location>
        <begin position="398"/>
        <end position="419"/>
    </location>
</feature>
<feature type="region of interest" description="Disordered" evidence="1">
    <location>
        <begin position="398"/>
        <end position="515"/>
    </location>
</feature>